<dbReference type="SUPFAM" id="SSF49599">
    <property type="entry name" value="TRAF domain-like"/>
    <property type="match status" value="2"/>
</dbReference>
<dbReference type="STRING" id="3641.A0A061EBM8"/>
<dbReference type="HOGENOM" id="CLU_040595_1_1_1"/>
<name>A0A061EBM8_THECC</name>
<dbReference type="InterPro" id="IPR008974">
    <property type="entry name" value="TRAF-like"/>
</dbReference>
<dbReference type="Gene3D" id="2.60.210.10">
    <property type="entry name" value="Apoptosis, Tumor Necrosis Factor Receptor Associated Protein 2, Chain A"/>
    <property type="match status" value="2"/>
</dbReference>
<feature type="domain" description="MATH" evidence="1">
    <location>
        <begin position="31"/>
        <end position="166"/>
    </location>
</feature>
<dbReference type="AlphaFoldDB" id="A0A061EBM8"/>
<dbReference type="CDD" id="cd00121">
    <property type="entry name" value="MATH"/>
    <property type="match status" value="2"/>
</dbReference>
<feature type="domain" description="MATH" evidence="1">
    <location>
        <begin position="186"/>
        <end position="314"/>
    </location>
</feature>
<keyword evidence="3" id="KW-1185">Reference proteome</keyword>
<dbReference type="InterPro" id="IPR002083">
    <property type="entry name" value="MATH/TRAF_dom"/>
</dbReference>
<evidence type="ECO:0000259" key="1">
    <source>
        <dbReference type="PROSITE" id="PS50144"/>
    </source>
</evidence>
<dbReference type="InParanoid" id="A0A061EBM8"/>
<evidence type="ECO:0000313" key="3">
    <source>
        <dbReference type="Proteomes" id="UP000026915"/>
    </source>
</evidence>
<sequence>MNGLNQTPSHSVITWFLMFVEIRRVTRDLPPAHYLFNIESFSLLVKTGVDYYESDAFEVGGHKWRLVLYPDGNKKSNGSGFISLYLQIEETDPLPRTWEVNVNFRFFVLDQIRDKYLTVEEGDGAIKRFYQMKTEWGIAQFLSLAHFSDASKGYLVDDSCTFGVEIFVIKHTGKLECLSMIQQPANNTITFKLDNYSKSYSDYYTSDVQTIGDSKWKLIVYPRGKGLWKGYSLSLFLELVEAYQLPPKRKVYAEYKLRVKDRYNSSNTKEFTATYWFTASSYQRGNLYFLSLWELQDTSKGYIVNDSLVVEAVITMVSKVKLFL</sequence>
<gene>
    <name evidence="2" type="ORF">TCM_016846</name>
</gene>
<dbReference type="EMBL" id="CM001882">
    <property type="protein sequence ID" value="EOY02336.1"/>
    <property type="molecule type" value="Genomic_DNA"/>
</dbReference>
<dbReference type="Proteomes" id="UP000026915">
    <property type="component" value="Chromosome 4"/>
</dbReference>
<dbReference type="PROSITE" id="PS50144">
    <property type="entry name" value="MATH"/>
    <property type="match status" value="2"/>
</dbReference>
<dbReference type="Pfam" id="PF22486">
    <property type="entry name" value="MATH_2"/>
    <property type="match status" value="2"/>
</dbReference>
<evidence type="ECO:0000313" key="2">
    <source>
        <dbReference type="EMBL" id="EOY02336.1"/>
    </source>
</evidence>
<dbReference type="OMA" id="TGWEVNV"/>
<dbReference type="PANTHER" id="PTHR46162:SF64">
    <property type="entry name" value="TRAF-LIKE FAMILY PROTEIN"/>
    <property type="match status" value="1"/>
</dbReference>
<reference evidence="2 3" key="1">
    <citation type="journal article" date="2013" name="Genome Biol.">
        <title>The genome sequence of the most widely cultivated cacao type and its use to identify candidate genes regulating pod color.</title>
        <authorList>
            <person name="Motamayor J.C."/>
            <person name="Mockaitis K."/>
            <person name="Schmutz J."/>
            <person name="Haiminen N."/>
            <person name="Iii D.L."/>
            <person name="Cornejo O."/>
            <person name="Findley S.D."/>
            <person name="Zheng P."/>
            <person name="Utro F."/>
            <person name="Royaert S."/>
            <person name="Saski C."/>
            <person name="Jenkins J."/>
            <person name="Podicheti R."/>
            <person name="Zhao M."/>
            <person name="Scheffler B.E."/>
            <person name="Stack J.C."/>
            <person name="Feltus F.A."/>
            <person name="Mustiga G.M."/>
            <person name="Amores F."/>
            <person name="Phillips W."/>
            <person name="Marelli J.P."/>
            <person name="May G.D."/>
            <person name="Shapiro H."/>
            <person name="Ma J."/>
            <person name="Bustamante C.D."/>
            <person name="Schnell R.J."/>
            <person name="Main D."/>
            <person name="Gilbert D."/>
            <person name="Parida L."/>
            <person name="Kuhn D.N."/>
        </authorList>
    </citation>
    <scope>NUCLEOTIDE SEQUENCE [LARGE SCALE GENOMIC DNA]</scope>
    <source>
        <strain evidence="3">cv. Matina 1-6</strain>
    </source>
</reference>
<proteinExistence type="predicted"/>
<protein>
    <submittedName>
        <fullName evidence="2">TRAF-like family protein, putative</fullName>
    </submittedName>
</protein>
<accession>A0A061EBM8</accession>
<dbReference type="PANTHER" id="PTHR46162">
    <property type="entry name" value="TRAF-LIKE FAMILY PROTEIN"/>
    <property type="match status" value="1"/>
</dbReference>
<dbReference type="SMART" id="SM00061">
    <property type="entry name" value="MATH"/>
    <property type="match status" value="2"/>
</dbReference>
<organism evidence="2 3">
    <name type="scientific">Theobroma cacao</name>
    <name type="common">Cacao</name>
    <name type="synonym">Cocoa</name>
    <dbReference type="NCBI Taxonomy" id="3641"/>
    <lineage>
        <taxon>Eukaryota</taxon>
        <taxon>Viridiplantae</taxon>
        <taxon>Streptophyta</taxon>
        <taxon>Embryophyta</taxon>
        <taxon>Tracheophyta</taxon>
        <taxon>Spermatophyta</taxon>
        <taxon>Magnoliopsida</taxon>
        <taxon>eudicotyledons</taxon>
        <taxon>Gunneridae</taxon>
        <taxon>Pentapetalae</taxon>
        <taxon>rosids</taxon>
        <taxon>malvids</taxon>
        <taxon>Malvales</taxon>
        <taxon>Malvaceae</taxon>
        <taxon>Byttnerioideae</taxon>
        <taxon>Theobroma</taxon>
    </lineage>
</organism>
<dbReference type="Gramene" id="EOY02336">
    <property type="protein sequence ID" value="EOY02336"/>
    <property type="gene ID" value="TCM_016846"/>
</dbReference>
<dbReference type="eggNOG" id="KOG1987">
    <property type="taxonomic scope" value="Eukaryota"/>
</dbReference>